<dbReference type="EMBL" id="CCKQ01007738">
    <property type="protein sequence ID" value="CDW79151.1"/>
    <property type="molecule type" value="Genomic_DNA"/>
</dbReference>
<sequence>MLMKWKAKENIPKLKLDLTVIREEDPENNADDINNQSTMRGIMSERTSFEIGFSSRFNNALNQKRKQNWDIGISITIPQKISIQFDKQLRKHFKIQCENQAFEKS</sequence>
<dbReference type="AlphaFoldDB" id="A0A078AB89"/>
<name>A0A078AB89_STYLE</name>
<dbReference type="Proteomes" id="UP000039865">
    <property type="component" value="Unassembled WGS sequence"/>
</dbReference>
<organism evidence="1 2">
    <name type="scientific">Stylonychia lemnae</name>
    <name type="common">Ciliate</name>
    <dbReference type="NCBI Taxonomy" id="5949"/>
    <lineage>
        <taxon>Eukaryota</taxon>
        <taxon>Sar</taxon>
        <taxon>Alveolata</taxon>
        <taxon>Ciliophora</taxon>
        <taxon>Intramacronucleata</taxon>
        <taxon>Spirotrichea</taxon>
        <taxon>Stichotrichia</taxon>
        <taxon>Sporadotrichida</taxon>
        <taxon>Oxytrichidae</taxon>
        <taxon>Stylonychinae</taxon>
        <taxon>Stylonychia</taxon>
    </lineage>
</organism>
<proteinExistence type="predicted"/>
<protein>
    <submittedName>
        <fullName evidence="1">Uncharacterized protein</fullName>
    </submittedName>
</protein>
<reference evidence="1 2" key="1">
    <citation type="submission" date="2014-06" db="EMBL/GenBank/DDBJ databases">
        <authorList>
            <person name="Swart Estienne"/>
        </authorList>
    </citation>
    <scope>NUCLEOTIDE SEQUENCE [LARGE SCALE GENOMIC DNA]</scope>
    <source>
        <strain evidence="1 2">130c</strain>
    </source>
</reference>
<accession>A0A078AB89</accession>
<dbReference type="InParanoid" id="A0A078AB89"/>
<gene>
    <name evidence="1" type="primary">Contig4985.g5336</name>
    <name evidence="1" type="ORF">STYLEM_8137</name>
</gene>
<keyword evidence="2" id="KW-1185">Reference proteome</keyword>
<evidence type="ECO:0000313" key="2">
    <source>
        <dbReference type="Proteomes" id="UP000039865"/>
    </source>
</evidence>
<evidence type="ECO:0000313" key="1">
    <source>
        <dbReference type="EMBL" id="CDW79151.1"/>
    </source>
</evidence>